<comment type="caution">
    <text evidence="2">The sequence shown here is derived from an EMBL/GenBank/DDBJ whole genome shotgun (WGS) entry which is preliminary data.</text>
</comment>
<dbReference type="Proteomes" id="UP000193144">
    <property type="component" value="Unassembled WGS sequence"/>
</dbReference>
<name>A0A1Y1YEP4_9PLEO</name>
<dbReference type="AlphaFoldDB" id="A0A1Y1YEP4"/>
<feature type="compositionally biased region" description="Polar residues" evidence="1">
    <location>
        <begin position="59"/>
        <end position="73"/>
    </location>
</feature>
<accession>A0A1Y1YEP4</accession>
<gene>
    <name evidence="2" type="ORF">BCR34DRAFT_185900</name>
</gene>
<dbReference type="EMBL" id="MCFA01000264">
    <property type="protein sequence ID" value="ORX96064.1"/>
    <property type="molecule type" value="Genomic_DNA"/>
</dbReference>
<keyword evidence="3" id="KW-1185">Reference proteome</keyword>
<protein>
    <submittedName>
        <fullName evidence="2">Uncharacterized protein</fullName>
    </submittedName>
</protein>
<evidence type="ECO:0000256" key="1">
    <source>
        <dbReference type="SAM" id="MobiDB-lite"/>
    </source>
</evidence>
<feature type="region of interest" description="Disordered" evidence="1">
    <location>
        <begin position="1"/>
        <end position="97"/>
    </location>
</feature>
<evidence type="ECO:0000313" key="3">
    <source>
        <dbReference type="Proteomes" id="UP000193144"/>
    </source>
</evidence>
<proteinExistence type="predicted"/>
<feature type="compositionally biased region" description="Basic and acidic residues" evidence="1">
    <location>
        <begin position="1"/>
        <end position="10"/>
    </location>
</feature>
<sequence length="192" mass="21134">MPNSEDRRAPELTPGIPSSSPGDSPPTLTFGYGPPPWNSQPAFGCQPLGPPSWMRESPQELSPQPRWNHSFTVPSPSLPSPWRSSSGTLSDSGEVFPHVPEYRLPTYEDFASKTRPIDPNTLGPDYRDCPICKEPYPSLLDIRAPDNDLENSPLLSQLPEFTGPPDPIYDIDLPIRLPCAVEHVVGSACFRT</sequence>
<reference evidence="2 3" key="1">
    <citation type="submission" date="2016-07" db="EMBL/GenBank/DDBJ databases">
        <title>Pervasive Adenine N6-methylation of Active Genes in Fungi.</title>
        <authorList>
            <consortium name="DOE Joint Genome Institute"/>
            <person name="Mondo S.J."/>
            <person name="Dannebaum R.O."/>
            <person name="Kuo R.C."/>
            <person name="Labutti K."/>
            <person name="Haridas S."/>
            <person name="Kuo A."/>
            <person name="Salamov A."/>
            <person name="Ahrendt S.R."/>
            <person name="Lipzen A."/>
            <person name="Sullivan W."/>
            <person name="Andreopoulos W.B."/>
            <person name="Clum A."/>
            <person name="Lindquist E."/>
            <person name="Daum C."/>
            <person name="Ramamoorthy G.K."/>
            <person name="Gryganskyi A."/>
            <person name="Culley D."/>
            <person name="Magnuson J.K."/>
            <person name="James T.Y."/>
            <person name="O'Malley M.A."/>
            <person name="Stajich J.E."/>
            <person name="Spatafora J.W."/>
            <person name="Visel A."/>
            <person name="Grigoriev I.V."/>
        </authorList>
    </citation>
    <scope>NUCLEOTIDE SEQUENCE [LARGE SCALE GENOMIC DNA]</scope>
    <source>
        <strain evidence="2 3">CBS 115471</strain>
    </source>
</reference>
<feature type="compositionally biased region" description="Low complexity" evidence="1">
    <location>
        <begin position="14"/>
        <end position="26"/>
    </location>
</feature>
<evidence type="ECO:0000313" key="2">
    <source>
        <dbReference type="EMBL" id="ORX96064.1"/>
    </source>
</evidence>
<organism evidence="2 3">
    <name type="scientific">Clohesyomyces aquaticus</name>
    <dbReference type="NCBI Taxonomy" id="1231657"/>
    <lineage>
        <taxon>Eukaryota</taxon>
        <taxon>Fungi</taxon>
        <taxon>Dikarya</taxon>
        <taxon>Ascomycota</taxon>
        <taxon>Pezizomycotina</taxon>
        <taxon>Dothideomycetes</taxon>
        <taxon>Pleosporomycetidae</taxon>
        <taxon>Pleosporales</taxon>
        <taxon>Lindgomycetaceae</taxon>
        <taxon>Clohesyomyces</taxon>
    </lineage>
</organism>